<keyword evidence="3" id="KW-1185">Reference proteome</keyword>
<proteinExistence type="predicted"/>
<gene>
    <name evidence="2" type="ORF">GCM10025791_14560</name>
</gene>
<feature type="transmembrane region" description="Helical" evidence="1">
    <location>
        <begin position="21"/>
        <end position="40"/>
    </location>
</feature>
<dbReference type="PROSITE" id="PS51257">
    <property type="entry name" value="PROKAR_LIPOPROTEIN"/>
    <property type="match status" value="1"/>
</dbReference>
<evidence type="ECO:0000313" key="3">
    <source>
        <dbReference type="Proteomes" id="UP001409585"/>
    </source>
</evidence>
<name>A0AAV3U0Q5_9ALTE</name>
<sequence>MSLKKFEQSDYWRRALSSEGAAGGILLMGCFALGFSQFALSQLSLSQLDLSQLGLSQIDSGQLTSLQQMISLWAVVFGEPNGLAFLLTLISETMTGSMTDAVADTLVAYLQQGVTELQSLLPSTVAFWLGVAAANVWEV</sequence>
<dbReference type="AlphaFoldDB" id="A0AAV3U0Q5"/>
<keyword evidence="1" id="KW-1133">Transmembrane helix</keyword>
<dbReference type="RefSeq" id="WP_345419396.1">
    <property type="nucleotide sequence ID" value="NZ_AP031496.1"/>
</dbReference>
<protein>
    <submittedName>
        <fullName evidence="2">Uncharacterized protein</fullName>
    </submittedName>
</protein>
<keyword evidence="1" id="KW-0812">Transmembrane</keyword>
<dbReference type="Proteomes" id="UP001409585">
    <property type="component" value="Unassembled WGS sequence"/>
</dbReference>
<organism evidence="2 3">
    <name type="scientific">Halioxenophilus aromaticivorans</name>
    <dbReference type="NCBI Taxonomy" id="1306992"/>
    <lineage>
        <taxon>Bacteria</taxon>
        <taxon>Pseudomonadati</taxon>
        <taxon>Pseudomonadota</taxon>
        <taxon>Gammaproteobacteria</taxon>
        <taxon>Alteromonadales</taxon>
        <taxon>Alteromonadaceae</taxon>
        <taxon>Halioxenophilus</taxon>
    </lineage>
</organism>
<reference evidence="3" key="1">
    <citation type="journal article" date="2019" name="Int. J. Syst. Evol. Microbiol.">
        <title>The Global Catalogue of Microorganisms (GCM) 10K type strain sequencing project: providing services to taxonomists for standard genome sequencing and annotation.</title>
        <authorList>
            <consortium name="The Broad Institute Genomics Platform"/>
            <consortium name="The Broad Institute Genome Sequencing Center for Infectious Disease"/>
            <person name="Wu L."/>
            <person name="Ma J."/>
        </authorList>
    </citation>
    <scope>NUCLEOTIDE SEQUENCE [LARGE SCALE GENOMIC DNA]</scope>
    <source>
        <strain evidence="3">JCM 19134</strain>
    </source>
</reference>
<comment type="caution">
    <text evidence="2">The sequence shown here is derived from an EMBL/GenBank/DDBJ whole genome shotgun (WGS) entry which is preliminary data.</text>
</comment>
<keyword evidence="1" id="KW-0472">Membrane</keyword>
<evidence type="ECO:0000256" key="1">
    <source>
        <dbReference type="SAM" id="Phobius"/>
    </source>
</evidence>
<evidence type="ECO:0000313" key="2">
    <source>
        <dbReference type="EMBL" id="GAA4937899.1"/>
    </source>
</evidence>
<dbReference type="EMBL" id="BAABLX010000009">
    <property type="protein sequence ID" value="GAA4937899.1"/>
    <property type="molecule type" value="Genomic_DNA"/>
</dbReference>
<accession>A0AAV3U0Q5</accession>
<feature type="transmembrane region" description="Helical" evidence="1">
    <location>
        <begin position="70"/>
        <end position="90"/>
    </location>
</feature>